<dbReference type="GO" id="GO:0048038">
    <property type="term" value="F:quinone binding"/>
    <property type="evidence" value="ECO:0007669"/>
    <property type="project" value="UniProtKB-KW"/>
</dbReference>
<dbReference type="Pfam" id="PF00146">
    <property type="entry name" value="NADHdh"/>
    <property type="match status" value="1"/>
</dbReference>
<reference evidence="7 8" key="1">
    <citation type="journal article" date="2018" name="Syst. Appl. Microbiol.">
        <title>Ereboglobus luteus gen. nov. sp. nov. from cockroach guts, and new insights into the oxygen relationship of the genera Opitutus and Didymococcus (Verrucomicrobia: Opitutaceae).</title>
        <authorList>
            <person name="Tegtmeier D."/>
            <person name="Belitz A."/>
            <person name="Radek R."/>
            <person name="Heimerl T."/>
            <person name="Brune A."/>
        </authorList>
    </citation>
    <scope>NUCLEOTIDE SEQUENCE [LARGE SCALE GENOMIC DNA]</scope>
    <source>
        <strain evidence="7 8">Ho45</strain>
    </source>
</reference>
<feature type="transmembrane region" description="Helical" evidence="5">
    <location>
        <begin position="100"/>
        <end position="122"/>
    </location>
</feature>
<dbReference type="GO" id="GO:0016655">
    <property type="term" value="F:oxidoreductase activity, acting on NAD(P)H, quinone or similar compound as acceptor"/>
    <property type="evidence" value="ECO:0007669"/>
    <property type="project" value="UniProtKB-UniRule"/>
</dbReference>
<dbReference type="GO" id="GO:0009060">
    <property type="term" value="P:aerobic respiration"/>
    <property type="evidence" value="ECO:0007669"/>
    <property type="project" value="TreeGrafter"/>
</dbReference>
<comment type="catalytic activity">
    <reaction evidence="5">
        <text>a quinone + NADH + 5 H(+)(in) = a quinol + NAD(+) + 4 H(+)(out)</text>
        <dbReference type="Rhea" id="RHEA:57888"/>
        <dbReference type="ChEBI" id="CHEBI:15378"/>
        <dbReference type="ChEBI" id="CHEBI:24646"/>
        <dbReference type="ChEBI" id="CHEBI:57540"/>
        <dbReference type="ChEBI" id="CHEBI:57945"/>
        <dbReference type="ChEBI" id="CHEBI:132124"/>
    </reaction>
</comment>
<evidence type="ECO:0000256" key="4">
    <source>
        <dbReference type="ARBA" id="ARBA00023136"/>
    </source>
</evidence>
<evidence type="ECO:0000256" key="2">
    <source>
        <dbReference type="ARBA" id="ARBA00022692"/>
    </source>
</evidence>
<accession>A0A2U8DZQ3</accession>
<keyword evidence="5" id="KW-1278">Translocase</keyword>
<evidence type="ECO:0000313" key="8">
    <source>
        <dbReference type="Proteomes" id="UP000244896"/>
    </source>
</evidence>
<keyword evidence="3 5" id="KW-1133">Transmembrane helix</keyword>
<dbReference type="EC" id="7.1.1.-" evidence="5"/>
<dbReference type="KEGG" id="elut:CKA38_00475"/>
<feature type="transmembrane region" description="Helical" evidence="5">
    <location>
        <begin position="20"/>
        <end position="40"/>
    </location>
</feature>
<dbReference type="GO" id="GO:0005886">
    <property type="term" value="C:plasma membrane"/>
    <property type="evidence" value="ECO:0007669"/>
    <property type="project" value="UniProtKB-SubCell"/>
</dbReference>
<keyword evidence="5" id="KW-0830">Ubiquinone</keyword>
<feature type="transmembrane region" description="Helical" evidence="5">
    <location>
        <begin position="221"/>
        <end position="245"/>
    </location>
</feature>
<comment type="function">
    <text evidence="5">NDH-1 shuttles electrons from NADH, via FMN and iron-sulfur (Fe-S) centers, to quinones in the respiratory chain. The immediate electron acceptor for the enzyme in this species is believed to be ubiquinone. Couples the redox reaction to proton translocation (for every two electrons transferred, four hydrogen ions are translocated across the cytoplasmic membrane), and thus conserves the redox energy in a proton gradient. This subunit may bind ubiquinone.</text>
</comment>
<gene>
    <name evidence="5" type="primary">nuoH</name>
    <name evidence="7" type="ORF">CKA38_00475</name>
</gene>
<dbReference type="HAMAP" id="MF_01350">
    <property type="entry name" value="NDH1_NuoH"/>
    <property type="match status" value="1"/>
</dbReference>
<evidence type="ECO:0000313" key="7">
    <source>
        <dbReference type="EMBL" id="AWI07934.1"/>
    </source>
</evidence>
<feature type="transmembrane region" description="Helical" evidence="5">
    <location>
        <begin position="282"/>
        <end position="303"/>
    </location>
</feature>
<feature type="transmembrane region" description="Helical" evidence="5">
    <location>
        <begin position="60"/>
        <end position="79"/>
    </location>
</feature>
<evidence type="ECO:0000256" key="3">
    <source>
        <dbReference type="ARBA" id="ARBA00022989"/>
    </source>
</evidence>
<dbReference type="EMBL" id="CP023004">
    <property type="protein sequence ID" value="AWI07934.1"/>
    <property type="molecule type" value="Genomic_DNA"/>
</dbReference>
<dbReference type="PROSITE" id="PS00668">
    <property type="entry name" value="COMPLEX1_ND1_2"/>
    <property type="match status" value="1"/>
</dbReference>
<evidence type="ECO:0000256" key="6">
    <source>
        <dbReference type="RuleBase" id="RU000471"/>
    </source>
</evidence>
<dbReference type="InterPro" id="IPR001694">
    <property type="entry name" value="NADH_UbQ_OxRdtase_su1/FPO"/>
</dbReference>
<evidence type="ECO:0000256" key="1">
    <source>
        <dbReference type="ARBA" id="ARBA00004141"/>
    </source>
</evidence>
<sequence length="392" mass="44037">MLSKMIDFYFSLPDIVRYIIQGIAVICFLFPVGAACSMAERKVAAWAQDRPGPNRARPWLLARIPIIGPILGYFGIFNLMADGGKLLFREDITPGHVNKFYFVMAPIVAMTPALSTIVFVPFGAYLDSAGQILPVMLANVDIGILGVFALASLSVYSLILAGWASNSKYPFLGAIRASAQLISYELSMTLAVVPVLLWINAPGTTGSLSLVRVVEFQSQPGFWGGMWFVFIMPVSAFIFLITIFAETNRQPFDMPESEADLVGGYHTEYGSYKWSLFFVAEYCQMIVGSGIFILLFLGGWNPLPWIPLADLVNWLHDLLHWQWLLHPIFVGLLSIGIFVTKVLIFIFIFMWVRWTLPRFRYDQVMRIGWQRLLPLSIANLVVYIIAIALLQK</sequence>
<feature type="transmembrane region" description="Helical" evidence="5">
    <location>
        <begin position="323"/>
        <end position="352"/>
    </location>
</feature>
<comment type="subunit">
    <text evidence="5">NDH-1 is composed of 14 different subunits. Subunits NuoA, H, J, K, L, M, N constitute the membrane sector of the complex.</text>
</comment>
<dbReference type="GO" id="GO:0003954">
    <property type="term" value="F:NADH dehydrogenase activity"/>
    <property type="evidence" value="ECO:0007669"/>
    <property type="project" value="TreeGrafter"/>
</dbReference>
<keyword evidence="8" id="KW-1185">Reference proteome</keyword>
<name>A0A2U8DZQ3_9BACT</name>
<proteinExistence type="inferred from homology"/>
<dbReference type="Proteomes" id="UP000244896">
    <property type="component" value="Chromosome"/>
</dbReference>
<comment type="similarity">
    <text evidence="5 6">Belongs to the complex I subunit 1 family.</text>
</comment>
<feature type="transmembrane region" description="Helical" evidence="5">
    <location>
        <begin position="142"/>
        <end position="161"/>
    </location>
</feature>
<dbReference type="AlphaFoldDB" id="A0A2U8DZQ3"/>
<dbReference type="InterPro" id="IPR018086">
    <property type="entry name" value="NADH_UbQ_OxRdtase_su1_CS"/>
</dbReference>
<comment type="subcellular location">
    <subcellularLocation>
        <location evidence="5 6">Cell membrane</location>
        <topology evidence="5 6">Multi-pass membrane protein</topology>
    </subcellularLocation>
    <subcellularLocation>
        <location evidence="1">Membrane</location>
        <topology evidence="1">Multi-pass membrane protein</topology>
    </subcellularLocation>
</comment>
<evidence type="ECO:0000256" key="5">
    <source>
        <dbReference type="HAMAP-Rule" id="MF_01350"/>
    </source>
</evidence>
<keyword evidence="5" id="KW-1003">Cell membrane</keyword>
<dbReference type="PANTHER" id="PTHR11432:SF3">
    <property type="entry name" value="NADH-UBIQUINONE OXIDOREDUCTASE CHAIN 1"/>
    <property type="match status" value="1"/>
</dbReference>
<feature type="transmembrane region" description="Helical" evidence="5">
    <location>
        <begin position="372"/>
        <end position="390"/>
    </location>
</feature>
<dbReference type="OrthoDB" id="9803734at2"/>
<dbReference type="PANTHER" id="PTHR11432">
    <property type="entry name" value="NADH DEHYDROGENASE SUBUNIT 1"/>
    <property type="match status" value="1"/>
</dbReference>
<keyword evidence="5" id="KW-0874">Quinone</keyword>
<keyword evidence="2 5" id="KW-0812">Transmembrane</keyword>
<organism evidence="7 8">
    <name type="scientific">Ereboglobus luteus</name>
    <dbReference type="NCBI Taxonomy" id="1796921"/>
    <lineage>
        <taxon>Bacteria</taxon>
        <taxon>Pseudomonadati</taxon>
        <taxon>Verrucomicrobiota</taxon>
        <taxon>Opitutia</taxon>
        <taxon>Opitutales</taxon>
        <taxon>Opitutaceae</taxon>
        <taxon>Ereboglobus</taxon>
    </lineage>
</organism>
<protein>
    <recommendedName>
        <fullName evidence="5">NADH-quinone oxidoreductase subunit H</fullName>
        <ecNumber evidence="5">7.1.1.-</ecNumber>
    </recommendedName>
    <alternativeName>
        <fullName evidence="5">NADH dehydrogenase I subunit H</fullName>
    </alternativeName>
    <alternativeName>
        <fullName evidence="5">NDH-1 subunit H</fullName>
    </alternativeName>
</protein>
<keyword evidence="5 6" id="KW-0520">NAD</keyword>
<keyword evidence="4 5" id="KW-0472">Membrane</keyword>